<evidence type="ECO:0000313" key="3">
    <source>
        <dbReference type="Proteomes" id="UP000245910"/>
    </source>
</evidence>
<keyword evidence="3" id="KW-1185">Reference proteome</keyword>
<dbReference type="Pfam" id="PF02423">
    <property type="entry name" value="OCD_Mu_crystall"/>
    <property type="match status" value="1"/>
</dbReference>
<dbReference type="PANTHER" id="PTHR13812:SF19">
    <property type="entry name" value="KETIMINE REDUCTASE MU-CRYSTALLIN"/>
    <property type="match status" value="1"/>
</dbReference>
<accession>A0A2L2TU44</accession>
<proteinExistence type="inferred from homology"/>
<dbReference type="InterPro" id="IPR003462">
    <property type="entry name" value="ODC_Mu_crystall"/>
</dbReference>
<dbReference type="Proteomes" id="UP000245910">
    <property type="component" value="Chromosome I"/>
</dbReference>
<evidence type="ECO:0000313" key="2">
    <source>
        <dbReference type="EMBL" id="CEI63695.1"/>
    </source>
</evidence>
<sequence length="405" mass="45463">MTSCVVLGDPVIHDILINLSRDDTISIKNALGQTLKDFSVGEERKYQPDASVVIRPNGVKTLFRPFTSPTNVGIKITVDPTTSPSYRSAVKKPTIHGIVALCDEEGNPRGILNGDELTGYRTPLNVMVSYFYRKTTSNVVIFGAGKQALWHLRLALRLRGEDIMNVTIVKRNNEGLSEMIKQISSENDSLWNSPAQFQGINIEDSDSESRLKTVITNADVIFCTTPSKKALFPAEWLLPRLREGRGLYLSAVGSWQPDMLEIDPIILNEVVSTSGYNPSGGPGGVLLVDDREIAQKSTGEFTNSKVKADQIIEIGEVLQWKETWETDKQRHLNNWLEEGFVVYKTGREVWEGHYDWQLLLQAVKAVSMDNIPKEYKVYNTFLYQIQQGRFDVNVGGFELVNMALY</sequence>
<organism evidence="2 3">
    <name type="scientific">Fusarium venenatum</name>
    <dbReference type="NCBI Taxonomy" id="56646"/>
    <lineage>
        <taxon>Eukaryota</taxon>
        <taxon>Fungi</taxon>
        <taxon>Dikarya</taxon>
        <taxon>Ascomycota</taxon>
        <taxon>Pezizomycotina</taxon>
        <taxon>Sordariomycetes</taxon>
        <taxon>Hypocreomycetidae</taxon>
        <taxon>Hypocreales</taxon>
        <taxon>Nectriaceae</taxon>
        <taxon>Fusarium</taxon>
    </lineage>
</organism>
<dbReference type="STRING" id="56646.A0A2L2TU44"/>
<protein>
    <recommendedName>
        <fullName evidence="4">Quinate/shikimate 5-dehydrogenase/glutamyl-tRNA reductase domain-containing protein</fullName>
    </recommendedName>
</protein>
<evidence type="ECO:0008006" key="4">
    <source>
        <dbReference type="Google" id="ProtNLM"/>
    </source>
</evidence>
<name>A0A2L2TU44_9HYPO</name>
<reference evidence="3" key="1">
    <citation type="submission" date="2014-10" db="EMBL/GenBank/DDBJ databases">
        <authorList>
            <person name="King R."/>
        </authorList>
    </citation>
    <scope>NUCLEOTIDE SEQUENCE [LARGE SCALE GENOMIC DNA]</scope>
    <source>
        <strain evidence="3">A3/5</strain>
    </source>
</reference>
<dbReference type="AlphaFoldDB" id="A0A2L2TU44"/>
<dbReference type="EMBL" id="LN649229">
    <property type="protein sequence ID" value="CEI63695.1"/>
    <property type="molecule type" value="Genomic_DNA"/>
</dbReference>
<dbReference type="PANTHER" id="PTHR13812">
    <property type="entry name" value="KETIMINE REDUCTASE MU-CRYSTALLIN"/>
    <property type="match status" value="1"/>
</dbReference>
<evidence type="ECO:0000256" key="1">
    <source>
        <dbReference type="ARBA" id="ARBA00008903"/>
    </source>
</evidence>
<dbReference type="GO" id="GO:0005737">
    <property type="term" value="C:cytoplasm"/>
    <property type="evidence" value="ECO:0007669"/>
    <property type="project" value="TreeGrafter"/>
</dbReference>
<dbReference type="SUPFAM" id="SSF51735">
    <property type="entry name" value="NAD(P)-binding Rossmann-fold domains"/>
    <property type="match status" value="1"/>
</dbReference>
<dbReference type="Gene3D" id="3.40.50.720">
    <property type="entry name" value="NAD(P)-binding Rossmann-like Domain"/>
    <property type="match status" value="1"/>
</dbReference>
<comment type="similarity">
    <text evidence="1">Belongs to the ornithine cyclodeaminase/mu-crystallin family.</text>
</comment>
<dbReference type="InterPro" id="IPR036291">
    <property type="entry name" value="NAD(P)-bd_dom_sf"/>
</dbReference>